<dbReference type="InterPro" id="IPR045155">
    <property type="entry name" value="Beta-lactam_cat"/>
</dbReference>
<dbReference type="GO" id="GO:0046677">
    <property type="term" value="P:response to antibiotic"/>
    <property type="evidence" value="ECO:0007669"/>
    <property type="project" value="InterPro"/>
</dbReference>
<dbReference type="PANTHER" id="PTHR35333:SF3">
    <property type="entry name" value="BETA-LACTAMASE-TYPE TRANSPEPTIDASE FOLD CONTAINING PROTEIN"/>
    <property type="match status" value="1"/>
</dbReference>
<comment type="caution">
    <text evidence="2">The sequence shown here is derived from an EMBL/GenBank/DDBJ whole genome shotgun (WGS) entry which is preliminary data.</text>
</comment>
<keyword evidence="2" id="KW-0378">Hydrolase</keyword>
<dbReference type="InterPro" id="IPR000871">
    <property type="entry name" value="Beta-lactam_class-A"/>
</dbReference>
<reference evidence="2 3" key="1">
    <citation type="submission" date="2020-08" db="EMBL/GenBank/DDBJ databases">
        <title>Genomic Encyclopedia of Type Strains, Phase IV (KMG-IV): sequencing the most valuable type-strain genomes for metagenomic binning, comparative biology and taxonomic classification.</title>
        <authorList>
            <person name="Goeker M."/>
        </authorList>
    </citation>
    <scope>NUCLEOTIDE SEQUENCE [LARGE SCALE GENOMIC DNA]</scope>
    <source>
        <strain evidence="2 3">DSM 103526</strain>
    </source>
</reference>
<keyword evidence="3" id="KW-1185">Reference proteome</keyword>
<proteinExistence type="predicted"/>
<gene>
    <name evidence="2" type="ORF">HNQ80_001791</name>
</gene>
<dbReference type="Gene3D" id="3.40.710.10">
    <property type="entry name" value="DD-peptidase/beta-lactamase superfamily"/>
    <property type="match status" value="1"/>
</dbReference>
<evidence type="ECO:0000313" key="2">
    <source>
        <dbReference type="EMBL" id="MBB6215702.1"/>
    </source>
</evidence>
<dbReference type="EMBL" id="JACHEN010000009">
    <property type="protein sequence ID" value="MBB6215702.1"/>
    <property type="molecule type" value="Genomic_DNA"/>
</dbReference>
<dbReference type="Proteomes" id="UP000579281">
    <property type="component" value="Unassembled WGS sequence"/>
</dbReference>
<organism evidence="2 3">
    <name type="scientific">Anaerosolibacter carboniphilus</name>
    <dbReference type="NCBI Taxonomy" id="1417629"/>
    <lineage>
        <taxon>Bacteria</taxon>
        <taxon>Bacillati</taxon>
        <taxon>Bacillota</taxon>
        <taxon>Clostridia</taxon>
        <taxon>Peptostreptococcales</taxon>
        <taxon>Thermotaleaceae</taxon>
        <taxon>Anaerosolibacter</taxon>
    </lineage>
</organism>
<accession>A0A841KXP6</accession>
<dbReference type="InterPro" id="IPR012338">
    <property type="entry name" value="Beta-lactam/transpept-like"/>
</dbReference>
<dbReference type="EC" id="3.5.2.6" evidence="2"/>
<dbReference type="RefSeq" id="WP_184310226.1">
    <property type="nucleotide sequence ID" value="NZ_JACHEN010000009.1"/>
</dbReference>
<dbReference type="Pfam" id="PF13354">
    <property type="entry name" value="Beta-lactamase2"/>
    <property type="match status" value="1"/>
</dbReference>
<protein>
    <submittedName>
        <fullName evidence="2">Beta-lactamase class A</fullName>
        <ecNumber evidence="2">3.5.2.6</ecNumber>
    </submittedName>
</protein>
<name>A0A841KXP6_9FIRM</name>
<evidence type="ECO:0000259" key="1">
    <source>
        <dbReference type="Pfam" id="PF13354"/>
    </source>
</evidence>
<feature type="domain" description="Beta-lactamase class A catalytic" evidence="1">
    <location>
        <begin position="19"/>
        <end position="230"/>
    </location>
</feature>
<dbReference type="PANTHER" id="PTHR35333">
    <property type="entry name" value="BETA-LACTAMASE"/>
    <property type="match status" value="1"/>
</dbReference>
<sequence>MLSQEIEKHIQGATGKVAIVLKDLQKDQWIYELGGDDQIPSASIIKILIMVEAMKQVNEGRYDLNQKVIIEPNDKVPYSILSDLKTQEFTLLDVITLMIIVSDNTATNVLIDLLGFDRINKLARELGLEKTVLERKMMDEEAVKRGQQNKTSPRNMVHLLETIYRKKILNPELCELMLDIMKKQKDLEMLKRYLPEDLSIAHKTGDLLNLNHDIGIFYLPTHTFLLGVFVTEAVSNLTAKQLIGKVSKCVYDYFQTKETF</sequence>
<evidence type="ECO:0000313" key="3">
    <source>
        <dbReference type="Proteomes" id="UP000579281"/>
    </source>
</evidence>
<dbReference type="AlphaFoldDB" id="A0A841KXP6"/>
<dbReference type="GO" id="GO:0008800">
    <property type="term" value="F:beta-lactamase activity"/>
    <property type="evidence" value="ECO:0007669"/>
    <property type="project" value="UniProtKB-EC"/>
</dbReference>
<dbReference type="SUPFAM" id="SSF56601">
    <property type="entry name" value="beta-lactamase/transpeptidase-like"/>
    <property type="match status" value="1"/>
</dbReference>
<dbReference type="GO" id="GO:0030655">
    <property type="term" value="P:beta-lactam antibiotic catabolic process"/>
    <property type="evidence" value="ECO:0007669"/>
    <property type="project" value="InterPro"/>
</dbReference>